<dbReference type="KEGG" id="ehx:EMIHUDRAFT_212326"/>
<evidence type="ECO:0000256" key="1">
    <source>
        <dbReference type="SAM" id="MobiDB-lite"/>
    </source>
</evidence>
<evidence type="ECO:0000313" key="3">
    <source>
        <dbReference type="Proteomes" id="UP000013827"/>
    </source>
</evidence>
<evidence type="ECO:0000313" key="2">
    <source>
        <dbReference type="EnsemblProtists" id="EOD13816"/>
    </source>
</evidence>
<protein>
    <recommendedName>
        <fullName evidence="4">EF-hand domain-containing protein</fullName>
    </recommendedName>
</protein>
<dbReference type="PaxDb" id="2903-EOD13816"/>
<dbReference type="RefSeq" id="XP_005766245.1">
    <property type="nucleotide sequence ID" value="XM_005766188.1"/>
</dbReference>
<feature type="compositionally biased region" description="Basic and acidic residues" evidence="1">
    <location>
        <begin position="652"/>
        <end position="682"/>
    </location>
</feature>
<keyword evidence="3" id="KW-1185">Reference proteome</keyword>
<dbReference type="HOGENOM" id="CLU_388544_0_0_1"/>
<organism evidence="2 3">
    <name type="scientific">Emiliania huxleyi (strain CCMP1516)</name>
    <dbReference type="NCBI Taxonomy" id="280463"/>
    <lineage>
        <taxon>Eukaryota</taxon>
        <taxon>Haptista</taxon>
        <taxon>Haptophyta</taxon>
        <taxon>Prymnesiophyceae</taxon>
        <taxon>Isochrysidales</taxon>
        <taxon>Noelaerhabdaceae</taxon>
        <taxon>Emiliania</taxon>
    </lineage>
</organism>
<dbReference type="AlphaFoldDB" id="A0A0D3IRD1"/>
<reference evidence="3" key="1">
    <citation type="journal article" date="2013" name="Nature">
        <title>Pan genome of the phytoplankton Emiliania underpins its global distribution.</title>
        <authorList>
            <person name="Read B.A."/>
            <person name="Kegel J."/>
            <person name="Klute M.J."/>
            <person name="Kuo A."/>
            <person name="Lefebvre S.C."/>
            <person name="Maumus F."/>
            <person name="Mayer C."/>
            <person name="Miller J."/>
            <person name="Monier A."/>
            <person name="Salamov A."/>
            <person name="Young J."/>
            <person name="Aguilar M."/>
            <person name="Claverie J.M."/>
            <person name="Frickenhaus S."/>
            <person name="Gonzalez K."/>
            <person name="Herman E.K."/>
            <person name="Lin Y.C."/>
            <person name="Napier J."/>
            <person name="Ogata H."/>
            <person name="Sarno A.F."/>
            <person name="Shmutz J."/>
            <person name="Schroeder D."/>
            <person name="de Vargas C."/>
            <person name="Verret F."/>
            <person name="von Dassow P."/>
            <person name="Valentin K."/>
            <person name="Van de Peer Y."/>
            <person name="Wheeler G."/>
            <person name="Dacks J.B."/>
            <person name="Delwiche C.F."/>
            <person name="Dyhrman S.T."/>
            <person name="Glockner G."/>
            <person name="John U."/>
            <person name="Richards T."/>
            <person name="Worden A.Z."/>
            <person name="Zhang X."/>
            <person name="Grigoriev I.V."/>
            <person name="Allen A.E."/>
            <person name="Bidle K."/>
            <person name="Borodovsky M."/>
            <person name="Bowler C."/>
            <person name="Brownlee C."/>
            <person name="Cock J.M."/>
            <person name="Elias M."/>
            <person name="Gladyshev V.N."/>
            <person name="Groth M."/>
            <person name="Guda C."/>
            <person name="Hadaegh A."/>
            <person name="Iglesias-Rodriguez M.D."/>
            <person name="Jenkins J."/>
            <person name="Jones B.M."/>
            <person name="Lawson T."/>
            <person name="Leese F."/>
            <person name="Lindquist E."/>
            <person name="Lobanov A."/>
            <person name="Lomsadze A."/>
            <person name="Malik S.B."/>
            <person name="Marsh M.E."/>
            <person name="Mackinder L."/>
            <person name="Mock T."/>
            <person name="Mueller-Roeber B."/>
            <person name="Pagarete A."/>
            <person name="Parker M."/>
            <person name="Probert I."/>
            <person name="Quesneville H."/>
            <person name="Raines C."/>
            <person name="Rensing S.A."/>
            <person name="Riano-Pachon D.M."/>
            <person name="Richier S."/>
            <person name="Rokitta S."/>
            <person name="Shiraiwa Y."/>
            <person name="Soanes D.M."/>
            <person name="van der Giezen M."/>
            <person name="Wahlund T.M."/>
            <person name="Williams B."/>
            <person name="Wilson W."/>
            <person name="Wolfe G."/>
            <person name="Wurch L.L."/>
        </authorList>
    </citation>
    <scope>NUCLEOTIDE SEQUENCE</scope>
</reference>
<proteinExistence type="predicted"/>
<evidence type="ECO:0008006" key="4">
    <source>
        <dbReference type="Google" id="ProtNLM"/>
    </source>
</evidence>
<dbReference type="GeneID" id="17259963"/>
<dbReference type="Proteomes" id="UP000013827">
    <property type="component" value="Unassembled WGS sequence"/>
</dbReference>
<dbReference type="EnsemblProtists" id="EOD13816">
    <property type="protein sequence ID" value="EOD13816"/>
    <property type="gene ID" value="EMIHUDRAFT_212326"/>
</dbReference>
<feature type="region of interest" description="Disordered" evidence="1">
    <location>
        <begin position="606"/>
        <end position="711"/>
    </location>
</feature>
<reference evidence="2" key="2">
    <citation type="submission" date="2024-10" db="UniProtKB">
        <authorList>
            <consortium name="EnsemblProtists"/>
        </authorList>
    </citation>
    <scope>IDENTIFICATION</scope>
</reference>
<name>A0A0D3IRD1_EMIH1</name>
<sequence length="711" mass="77188">MGFQYRTFKTCAFGRSSEWSLDIWQVGLTYRILQLVDTAVASWHALRDVGLTYRILQLAVIAYVLWDLIVSNSYVVSEVPSGTVNAWCDTGRASFAALLAARNATSFAYCSSPDHDFMYSAEWSYVQPACRPLQPDEIVTKGVGSVHFTTNIIETIEYGWPCDDADADAMKRGKCEEGGGSVEQSGNQCICALSTTFYPKGIEDLKLAFEHEYRSTDKLFNPILKGSSFNSAAEHKLDTVIKYQAGSIQIDCGSSCETSCEGDDCIAVWPSGQAIALSLADILALAESGMGTIGLDEINTKVSGDPRNASAHPHASGRAWFWKENRDVDVEVKVKHVELGWSGLGPLYSYQEPPELDGPVESYTRLTRYRQGVLIDFRAAGYLYGFDFTHLMLLLVEGTPAVSARCSYERMALFSLAAFAIDTVVFDLLPNGVSAVLSNKRAERISRQQTFAQMALRSALGALWFRSLDKDASGYVTDLAGVFGLIEAVDKEHALEMAQTVLRAANQGDANQGEEGVAPAVPALDAYHFGTQLIGEGRLSYEAFMSCLEGSGSLGFAQFVKLVHLTGRGKHVRDDVKERVSEAYDRASERAASLRASSLRAGSWLSHGLSSRSAPTEEEPPPRTSGPPGRDERPTPSPRKTTDGPGAGEGADSMRSELARFEQESKDELAKGSDEDASRAEEGGNGSGPRRQSSAARPKQPPSAGEPTQMI</sequence>
<accession>A0A0D3IRD1</accession>